<dbReference type="PANTHER" id="PTHR35585:SF1">
    <property type="entry name" value="HHE DOMAIN PROTEIN (AFU_ORTHOLOGUE AFUA_4G00730)"/>
    <property type="match status" value="1"/>
</dbReference>
<keyword evidence="3" id="KW-1185">Reference proteome</keyword>
<evidence type="ECO:0000313" key="2">
    <source>
        <dbReference type="EMBL" id="QNN67030.1"/>
    </source>
</evidence>
<dbReference type="RefSeq" id="WP_187537622.1">
    <property type="nucleotide sequence ID" value="NZ_BAABJT010000001.1"/>
</dbReference>
<proteinExistence type="predicted"/>
<reference evidence="2 3" key="1">
    <citation type="submission" date="2020-08" db="EMBL/GenBank/DDBJ databases">
        <title>Genome sequence of Sphingomonas lutea KCTC 23642T.</title>
        <authorList>
            <person name="Hyun D.-W."/>
            <person name="Bae J.-W."/>
        </authorList>
    </citation>
    <scope>NUCLEOTIDE SEQUENCE [LARGE SCALE GENOMIC DNA]</scope>
    <source>
        <strain evidence="2 3">KCTC 23642</strain>
    </source>
</reference>
<dbReference type="KEGG" id="slut:H9L13_10370"/>
<dbReference type="InterPro" id="IPR012312">
    <property type="entry name" value="Hemerythrin-like"/>
</dbReference>
<organism evidence="2 3">
    <name type="scientific">Sphingomonas lutea</name>
    <dbReference type="NCBI Taxonomy" id="1045317"/>
    <lineage>
        <taxon>Bacteria</taxon>
        <taxon>Pseudomonadati</taxon>
        <taxon>Pseudomonadota</taxon>
        <taxon>Alphaproteobacteria</taxon>
        <taxon>Sphingomonadales</taxon>
        <taxon>Sphingomonadaceae</taxon>
        <taxon>Sphingomonas</taxon>
    </lineage>
</organism>
<dbReference type="Proteomes" id="UP000515971">
    <property type="component" value="Chromosome"/>
</dbReference>
<gene>
    <name evidence="2" type="ORF">H9L13_10370</name>
</gene>
<dbReference type="Gene3D" id="1.20.120.520">
    <property type="entry name" value="nmb1532 protein domain like"/>
    <property type="match status" value="1"/>
</dbReference>
<name>A0A7G9SGQ5_9SPHN</name>
<evidence type="ECO:0000259" key="1">
    <source>
        <dbReference type="Pfam" id="PF01814"/>
    </source>
</evidence>
<feature type="domain" description="Hemerythrin-like" evidence="1">
    <location>
        <begin position="9"/>
        <end position="120"/>
    </location>
</feature>
<sequence length="170" mass="19044">MADTDKLDAVALLKKDHRTVEDLFEQFEKASGDGRKERLAQKICLELSVHATIEEEIFYPACEGKVEEDLLKESFVEHDGAKVLIAEILGGGPDDEFYDSKVKVLSEEIEHHVQEEEKRMEGLFAQARKAGLDMEALGEQLAARKAELTQQFEANGIPKPELKTMAQTTV</sequence>
<dbReference type="EMBL" id="CP060718">
    <property type="protein sequence ID" value="QNN67030.1"/>
    <property type="molecule type" value="Genomic_DNA"/>
</dbReference>
<evidence type="ECO:0000313" key="3">
    <source>
        <dbReference type="Proteomes" id="UP000515971"/>
    </source>
</evidence>
<dbReference type="Pfam" id="PF01814">
    <property type="entry name" value="Hemerythrin"/>
    <property type="match status" value="1"/>
</dbReference>
<dbReference type="AlphaFoldDB" id="A0A7G9SGQ5"/>
<dbReference type="PANTHER" id="PTHR35585">
    <property type="entry name" value="HHE DOMAIN PROTEIN (AFU_ORTHOLOGUE AFUA_4G00730)"/>
    <property type="match status" value="1"/>
</dbReference>
<accession>A0A7G9SGQ5</accession>
<protein>
    <submittedName>
        <fullName evidence="2">Hemerythrin domain-containing protein</fullName>
    </submittedName>
</protein>